<dbReference type="GO" id="GO:0005782">
    <property type="term" value="C:peroxisomal matrix"/>
    <property type="evidence" value="ECO:0007669"/>
    <property type="project" value="TreeGrafter"/>
</dbReference>
<dbReference type="AlphaFoldDB" id="A0A151ZIC3"/>
<evidence type="ECO:0000256" key="3">
    <source>
        <dbReference type="ARBA" id="ARBA00022435"/>
    </source>
</evidence>
<dbReference type="InterPro" id="IPR048356">
    <property type="entry name" value="MS_N"/>
</dbReference>
<gene>
    <name evidence="12" type="ORF">DLAC_05103</name>
</gene>
<sequence>MSQSRSGVEIRGVIDKSVNYILSVECLSYIVELERRFGLVNRNLLQKRQERQLEINSGKFPQFLQSTVQVRQGNWKCLPVPAEIQDRRVEITGPPDRKMVINALNSGAKVFMADFEDANCPNWQNSIQGQINMIDANKRTISYQVPGDTTGKVYKLQSEPAVLFVRPRGWHLFEEHIYVDGRAMSASLFDFGVYLFHNHRILKERNSAPYFYLPKMESHLEARLWNDVFVFSQQYFKMPHGTIKATVLIETILASFEMDEILFELRDHSAGLNCGRWDYIFSMIKKFQQFPKFVLPDRAKVTMTSPFMESYVKLLIYTCHRRGVHAMGGMAAQIPIKGNKQANDAAFEKVRLDKLREVKAGHDGTWVAHPALIPVAMGEFNQHMKTANQIHLIPPTPNLVAIEKQLLTVPELQAGDITEEGMRSNIVVGIEYLDSWLNGLGCVPIHNLMEDAATAEISRSQLWQWIRHKAKLSNGELIDLSFFKKVLNQEVEKLKTTSKSKTLDQSISIFHDLIVSPQFIDFLTPMAYHCIIQREQLAGSSKL</sequence>
<dbReference type="UniPathway" id="UPA00703">
    <property type="reaction ID" value="UER00720"/>
</dbReference>
<dbReference type="PROSITE" id="PS00510">
    <property type="entry name" value="MALATE_SYNTHASE"/>
    <property type="match status" value="1"/>
</dbReference>
<accession>A0A151ZIC3</accession>
<comment type="catalytic activity">
    <reaction evidence="6 8">
        <text>glyoxylate + acetyl-CoA + H2O = (S)-malate + CoA + H(+)</text>
        <dbReference type="Rhea" id="RHEA:18181"/>
        <dbReference type="ChEBI" id="CHEBI:15377"/>
        <dbReference type="ChEBI" id="CHEBI:15378"/>
        <dbReference type="ChEBI" id="CHEBI:15589"/>
        <dbReference type="ChEBI" id="CHEBI:36655"/>
        <dbReference type="ChEBI" id="CHEBI:57287"/>
        <dbReference type="ChEBI" id="CHEBI:57288"/>
        <dbReference type="EC" id="2.3.3.9"/>
    </reaction>
</comment>
<feature type="domain" description="Malate synthase C-terminal" evidence="11">
    <location>
        <begin position="417"/>
        <end position="529"/>
    </location>
</feature>
<proteinExistence type="inferred from homology"/>
<dbReference type="PIRSF" id="PIRSF001363">
    <property type="entry name" value="Malate_synth"/>
    <property type="match status" value="1"/>
</dbReference>
<feature type="active site" description="Proton donor" evidence="7">
    <location>
        <position position="451"/>
    </location>
</feature>
<dbReference type="EC" id="2.3.3.9" evidence="2 8"/>
<dbReference type="FunFam" id="3.20.20.360:FF:000001">
    <property type="entry name" value="Malate synthase"/>
    <property type="match status" value="1"/>
</dbReference>
<dbReference type="GO" id="GO:0004474">
    <property type="term" value="F:malate synthase activity"/>
    <property type="evidence" value="ECO:0007669"/>
    <property type="project" value="UniProtKB-EC"/>
</dbReference>
<evidence type="ECO:0000259" key="10">
    <source>
        <dbReference type="Pfam" id="PF20656"/>
    </source>
</evidence>
<dbReference type="InterPro" id="IPR001465">
    <property type="entry name" value="Malate_synthase_TIM"/>
</dbReference>
<protein>
    <recommendedName>
        <fullName evidence="2 8">Malate synthase</fullName>
        <ecNumber evidence="2 8">2.3.3.9</ecNumber>
    </recommendedName>
</protein>
<evidence type="ECO:0000256" key="4">
    <source>
        <dbReference type="ARBA" id="ARBA00022532"/>
    </source>
</evidence>
<evidence type="ECO:0000256" key="2">
    <source>
        <dbReference type="ARBA" id="ARBA00012636"/>
    </source>
</evidence>
<dbReference type="InParanoid" id="A0A151ZIC3"/>
<dbReference type="GO" id="GO:0006099">
    <property type="term" value="P:tricarboxylic acid cycle"/>
    <property type="evidence" value="ECO:0007669"/>
    <property type="project" value="UniProtKB-KW"/>
</dbReference>
<comment type="pathway">
    <text evidence="8">Carbohydrate metabolism; glyoxylate cycle; (S)-malate from isocitrate: step 2/2.</text>
</comment>
<evidence type="ECO:0000259" key="11">
    <source>
        <dbReference type="Pfam" id="PF20659"/>
    </source>
</evidence>
<evidence type="ECO:0000256" key="1">
    <source>
        <dbReference type="ARBA" id="ARBA00006394"/>
    </source>
</evidence>
<dbReference type="CDD" id="cd00727">
    <property type="entry name" value="malate_synt_A"/>
    <property type="match status" value="1"/>
</dbReference>
<dbReference type="Proteomes" id="UP000076078">
    <property type="component" value="Unassembled WGS sequence"/>
</dbReference>
<dbReference type="InterPro" id="IPR019830">
    <property type="entry name" value="Malate_synthase_CS"/>
</dbReference>
<dbReference type="Pfam" id="PF20656">
    <property type="entry name" value="MS_N"/>
    <property type="match status" value="1"/>
</dbReference>
<dbReference type="Gene3D" id="1.20.1220.12">
    <property type="entry name" value="Malate synthase, domain III"/>
    <property type="match status" value="1"/>
</dbReference>
<dbReference type="OMA" id="WHLPERH"/>
<evidence type="ECO:0000256" key="8">
    <source>
        <dbReference type="RuleBase" id="RU000555"/>
    </source>
</evidence>
<keyword evidence="4 8" id="KW-0816">Tricarboxylic acid cycle</keyword>
<dbReference type="STRING" id="361077.A0A151ZIC3"/>
<dbReference type="OrthoDB" id="186072at2759"/>
<feature type="active site" description="Proton acceptor" evidence="7">
    <location>
        <position position="166"/>
    </location>
</feature>
<comment type="caution">
    <text evidence="12">The sequence shown here is derived from an EMBL/GenBank/DDBJ whole genome shotgun (WGS) entry which is preliminary data.</text>
</comment>
<keyword evidence="5 8" id="KW-0808">Transferase</keyword>
<dbReference type="PANTHER" id="PTHR42902:SF1">
    <property type="entry name" value="MALATE SYNTHASE 1-RELATED"/>
    <property type="match status" value="1"/>
</dbReference>
<dbReference type="InterPro" id="IPR006252">
    <property type="entry name" value="Malate_synthA"/>
</dbReference>
<dbReference type="EMBL" id="LODT01000025">
    <property type="protein sequence ID" value="KYQ93716.1"/>
    <property type="molecule type" value="Genomic_DNA"/>
</dbReference>
<dbReference type="PANTHER" id="PTHR42902">
    <property type="entry name" value="MALATE SYNTHASE"/>
    <property type="match status" value="1"/>
</dbReference>
<evidence type="ECO:0000313" key="12">
    <source>
        <dbReference type="EMBL" id="KYQ93716.1"/>
    </source>
</evidence>
<dbReference type="Pfam" id="PF20659">
    <property type="entry name" value="MS_C"/>
    <property type="match status" value="1"/>
</dbReference>
<comment type="similarity">
    <text evidence="1 8">Belongs to the malate synthase family.</text>
</comment>
<dbReference type="Gene3D" id="3.20.20.360">
    <property type="entry name" value="Malate synthase, domain 3"/>
    <property type="match status" value="1"/>
</dbReference>
<dbReference type="InterPro" id="IPR044856">
    <property type="entry name" value="Malate_synth_C_sf"/>
</dbReference>
<dbReference type="GO" id="GO:0006097">
    <property type="term" value="P:glyoxylate cycle"/>
    <property type="evidence" value="ECO:0007669"/>
    <property type="project" value="UniProtKB-UniPathway"/>
</dbReference>
<dbReference type="NCBIfam" id="TIGR01344">
    <property type="entry name" value="malate_syn_A"/>
    <property type="match status" value="1"/>
</dbReference>
<dbReference type="InterPro" id="IPR046363">
    <property type="entry name" value="MS_N_TIM-barrel_dom"/>
</dbReference>
<dbReference type="InterPro" id="IPR011076">
    <property type="entry name" value="Malate_synth_sf"/>
</dbReference>
<keyword evidence="13" id="KW-1185">Reference proteome</keyword>
<dbReference type="FunCoup" id="A0A151ZIC3">
    <property type="interactions" value="108"/>
</dbReference>
<organism evidence="12 13">
    <name type="scientific">Tieghemostelium lacteum</name>
    <name type="common">Slime mold</name>
    <name type="synonym">Dictyostelium lacteum</name>
    <dbReference type="NCBI Taxonomy" id="361077"/>
    <lineage>
        <taxon>Eukaryota</taxon>
        <taxon>Amoebozoa</taxon>
        <taxon>Evosea</taxon>
        <taxon>Eumycetozoa</taxon>
        <taxon>Dictyostelia</taxon>
        <taxon>Dictyosteliales</taxon>
        <taxon>Raperosteliaceae</taxon>
        <taxon>Tieghemostelium</taxon>
    </lineage>
</organism>
<dbReference type="Pfam" id="PF01274">
    <property type="entry name" value="MS_TIM-barrel"/>
    <property type="match status" value="1"/>
</dbReference>
<evidence type="ECO:0000256" key="6">
    <source>
        <dbReference type="ARBA" id="ARBA00047918"/>
    </source>
</evidence>
<feature type="domain" description="Malate synthase TIM barrel" evidence="9">
    <location>
        <begin position="162"/>
        <end position="408"/>
    </location>
</feature>
<dbReference type="SUPFAM" id="SSF51645">
    <property type="entry name" value="Malate synthase G"/>
    <property type="match status" value="1"/>
</dbReference>
<name>A0A151ZIC3_TIELA</name>
<evidence type="ECO:0000313" key="13">
    <source>
        <dbReference type="Proteomes" id="UP000076078"/>
    </source>
</evidence>
<dbReference type="FunFam" id="1.20.1220.12:FF:000001">
    <property type="entry name" value="Malate synthase"/>
    <property type="match status" value="1"/>
</dbReference>
<evidence type="ECO:0000256" key="5">
    <source>
        <dbReference type="ARBA" id="ARBA00022679"/>
    </source>
</evidence>
<evidence type="ECO:0000259" key="9">
    <source>
        <dbReference type="Pfam" id="PF01274"/>
    </source>
</evidence>
<keyword evidence="3 8" id="KW-0329">Glyoxylate bypass</keyword>
<feature type="domain" description="Malate synthase N-terminal" evidence="10">
    <location>
        <begin position="7"/>
        <end position="67"/>
    </location>
</feature>
<dbReference type="InterPro" id="IPR048355">
    <property type="entry name" value="MS_C"/>
</dbReference>
<evidence type="ECO:0000256" key="7">
    <source>
        <dbReference type="PIRSR" id="PIRSR001363-1"/>
    </source>
</evidence>
<reference evidence="12 13" key="1">
    <citation type="submission" date="2015-12" db="EMBL/GenBank/DDBJ databases">
        <title>Dictyostelia acquired genes for synthesis and detection of signals that induce cell-type specialization by lateral gene transfer from prokaryotes.</title>
        <authorList>
            <person name="Gloeckner G."/>
            <person name="Schaap P."/>
        </authorList>
    </citation>
    <scope>NUCLEOTIDE SEQUENCE [LARGE SCALE GENOMIC DNA]</scope>
    <source>
        <strain evidence="12 13">TK</strain>
    </source>
</reference>